<evidence type="ECO:0000313" key="2">
    <source>
        <dbReference type="EMBL" id="CCI42886.1"/>
    </source>
</evidence>
<feature type="compositionally biased region" description="Polar residues" evidence="1">
    <location>
        <begin position="110"/>
        <end position="119"/>
    </location>
</feature>
<gene>
    <name evidence="2" type="ORF">BN9_036700</name>
</gene>
<dbReference type="InParanoid" id="A0A024G7S4"/>
<accession>A0A024G7S4</accession>
<sequence length="531" mass="59544">MNKILTKQPECEISFPTSPNNQASEGKRAGNTPQQQKSNSRKRRRRKVYVPSADDNQQDESIQTELLKDTVDPCVHYSNQHDGHKSHARKKGQIRKKSLTNETRYKPINVVQNPESTGQTKKDIIDQLVTETEELCSQTTYSDRPISPPGPESAVNYEELAYTVEQRRVRKSMSAQFELQCGDAKGKPPREWPTGTSSQDTQSASDDEASFVPLMEGNQRKSEQISERGSHDFFPNTFPMEKLASCSSDAIGQISIVGFECQPNCLRVRPGHIVVLKVSSDTMGMVEHCLDVTFTARDTSQIVRASSPVLRASEFVAWRFGKVGRVDIECSVYHTKGTIEIVDHVTKDVGGMLPNRLQEIRPPVPVMSYEKGVKYHTTKTEQACLREMSVPHPATLDGLGDEENMIDTDGSTSIFHSPHHLRQALDEDVEVCREVLLQFDQINATSVIIGQVACPLAEHNMSLVSSRKCEGKASSSYDFQELFDQVARMESDSVKFESASDATAIYTFFKQRYMTIMEDHSLVTYMEQSVA</sequence>
<proteinExistence type="predicted"/>
<comment type="caution">
    <text evidence="2">The sequence shown here is derived from an EMBL/GenBank/DDBJ whole genome shotgun (WGS) entry which is preliminary data.</text>
</comment>
<feature type="region of interest" description="Disordered" evidence="1">
    <location>
        <begin position="1"/>
        <end position="122"/>
    </location>
</feature>
<feature type="compositionally biased region" description="Basic residues" evidence="1">
    <location>
        <begin position="86"/>
        <end position="98"/>
    </location>
</feature>
<organism evidence="2 3">
    <name type="scientific">Albugo candida</name>
    <dbReference type="NCBI Taxonomy" id="65357"/>
    <lineage>
        <taxon>Eukaryota</taxon>
        <taxon>Sar</taxon>
        <taxon>Stramenopiles</taxon>
        <taxon>Oomycota</taxon>
        <taxon>Peronosporomycetes</taxon>
        <taxon>Albuginales</taxon>
        <taxon>Albuginaceae</taxon>
        <taxon>Albugo</taxon>
    </lineage>
</organism>
<evidence type="ECO:0000313" key="3">
    <source>
        <dbReference type="Proteomes" id="UP000053237"/>
    </source>
</evidence>
<protein>
    <submittedName>
        <fullName evidence="2">Uncharacterized protein</fullName>
    </submittedName>
</protein>
<dbReference type="EMBL" id="CAIX01000040">
    <property type="protein sequence ID" value="CCI42886.1"/>
    <property type="molecule type" value="Genomic_DNA"/>
</dbReference>
<feature type="region of interest" description="Disordered" evidence="1">
    <location>
        <begin position="135"/>
        <end position="154"/>
    </location>
</feature>
<dbReference type="Proteomes" id="UP000053237">
    <property type="component" value="Unassembled WGS sequence"/>
</dbReference>
<feature type="compositionally biased region" description="Polar residues" evidence="1">
    <location>
        <begin position="15"/>
        <end position="24"/>
    </location>
</feature>
<reference evidence="2 3" key="1">
    <citation type="submission" date="2012-05" db="EMBL/GenBank/DDBJ databases">
        <title>Recombination and specialization in a pathogen metapopulation.</title>
        <authorList>
            <person name="Gardiner A."/>
            <person name="Kemen E."/>
            <person name="Schultz-Larsen T."/>
            <person name="MacLean D."/>
            <person name="Van Oosterhout C."/>
            <person name="Jones J.D.G."/>
        </authorList>
    </citation>
    <scope>NUCLEOTIDE SEQUENCE [LARGE SCALE GENOMIC DNA]</scope>
    <source>
        <strain evidence="2 3">Ac Nc2</strain>
    </source>
</reference>
<feature type="region of interest" description="Disordered" evidence="1">
    <location>
        <begin position="181"/>
        <end position="207"/>
    </location>
</feature>
<dbReference type="AlphaFoldDB" id="A0A024G7S4"/>
<name>A0A024G7S4_9STRA</name>
<keyword evidence="3" id="KW-1185">Reference proteome</keyword>
<feature type="compositionally biased region" description="Basic residues" evidence="1">
    <location>
        <begin position="39"/>
        <end position="48"/>
    </location>
</feature>
<dbReference type="OrthoDB" id="129796at2759"/>
<evidence type="ECO:0000256" key="1">
    <source>
        <dbReference type="SAM" id="MobiDB-lite"/>
    </source>
</evidence>